<name>A0A5C3KBX5_COPMA</name>
<keyword evidence="3" id="KW-1185">Reference proteome</keyword>
<dbReference type="GO" id="GO:0005525">
    <property type="term" value="F:GTP binding"/>
    <property type="evidence" value="ECO:0007669"/>
    <property type="project" value="InterPro"/>
</dbReference>
<evidence type="ECO:0000259" key="1">
    <source>
        <dbReference type="Pfam" id="PF01926"/>
    </source>
</evidence>
<feature type="domain" description="G" evidence="1">
    <location>
        <begin position="20"/>
        <end position="86"/>
    </location>
</feature>
<dbReference type="EMBL" id="ML210543">
    <property type="protein sequence ID" value="TFK17257.1"/>
    <property type="molecule type" value="Genomic_DNA"/>
</dbReference>
<dbReference type="InterPro" id="IPR006073">
    <property type="entry name" value="GTP-bd"/>
</dbReference>
<gene>
    <name evidence="2" type="ORF">FA15DRAFT_683579</name>
</gene>
<dbReference type="AlphaFoldDB" id="A0A5C3KBX5"/>
<dbReference type="STRING" id="230819.A0A5C3KBX5"/>
<dbReference type="Proteomes" id="UP000307440">
    <property type="component" value="Unassembled WGS sequence"/>
</dbReference>
<organism evidence="2 3">
    <name type="scientific">Coprinopsis marcescibilis</name>
    <name type="common">Agaric fungus</name>
    <name type="synonym">Psathyrella marcescibilis</name>
    <dbReference type="NCBI Taxonomy" id="230819"/>
    <lineage>
        <taxon>Eukaryota</taxon>
        <taxon>Fungi</taxon>
        <taxon>Dikarya</taxon>
        <taxon>Basidiomycota</taxon>
        <taxon>Agaricomycotina</taxon>
        <taxon>Agaricomycetes</taxon>
        <taxon>Agaricomycetidae</taxon>
        <taxon>Agaricales</taxon>
        <taxon>Agaricineae</taxon>
        <taxon>Psathyrellaceae</taxon>
        <taxon>Coprinopsis</taxon>
    </lineage>
</organism>
<dbReference type="OrthoDB" id="8954335at2759"/>
<reference evidence="2 3" key="1">
    <citation type="journal article" date="2019" name="Nat. Ecol. Evol.">
        <title>Megaphylogeny resolves global patterns of mushroom evolution.</title>
        <authorList>
            <person name="Varga T."/>
            <person name="Krizsan K."/>
            <person name="Foldi C."/>
            <person name="Dima B."/>
            <person name="Sanchez-Garcia M."/>
            <person name="Sanchez-Ramirez S."/>
            <person name="Szollosi G.J."/>
            <person name="Szarkandi J.G."/>
            <person name="Papp V."/>
            <person name="Albert L."/>
            <person name="Andreopoulos W."/>
            <person name="Angelini C."/>
            <person name="Antonin V."/>
            <person name="Barry K.W."/>
            <person name="Bougher N.L."/>
            <person name="Buchanan P."/>
            <person name="Buyck B."/>
            <person name="Bense V."/>
            <person name="Catcheside P."/>
            <person name="Chovatia M."/>
            <person name="Cooper J."/>
            <person name="Damon W."/>
            <person name="Desjardin D."/>
            <person name="Finy P."/>
            <person name="Geml J."/>
            <person name="Haridas S."/>
            <person name="Hughes K."/>
            <person name="Justo A."/>
            <person name="Karasinski D."/>
            <person name="Kautmanova I."/>
            <person name="Kiss B."/>
            <person name="Kocsube S."/>
            <person name="Kotiranta H."/>
            <person name="LaButti K.M."/>
            <person name="Lechner B.E."/>
            <person name="Liimatainen K."/>
            <person name="Lipzen A."/>
            <person name="Lukacs Z."/>
            <person name="Mihaltcheva S."/>
            <person name="Morgado L.N."/>
            <person name="Niskanen T."/>
            <person name="Noordeloos M.E."/>
            <person name="Ohm R.A."/>
            <person name="Ortiz-Santana B."/>
            <person name="Ovrebo C."/>
            <person name="Racz N."/>
            <person name="Riley R."/>
            <person name="Savchenko A."/>
            <person name="Shiryaev A."/>
            <person name="Soop K."/>
            <person name="Spirin V."/>
            <person name="Szebenyi C."/>
            <person name="Tomsovsky M."/>
            <person name="Tulloss R.E."/>
            <person name="Uehling J."/>
            <person name="Grigoriev I.V."/>
            <person name="Vagvolgyi C."/>
            <person name="Papp T."/>
            <person name="Martin F.M."/>
            <person name="Miettinen O."/>
            <person name="Hibbett D.S."/>
            <person name="Nagy L.G."/>
        </authorList>
    </citation>
    <scope>NUCLEOTIDE SEQUENCE [LARGE SCALE GENOMIC DNA]</scope>
    <source>
        <strain evidence="2 3">CBS 121175</strain>
    </source>
</reference>
<protein>
    <recommendedName>
        <fullName evidence="1">G domain-containing protein</fullName>
    </recommendedName>
</protein>
<sequence length="289" mass="32376">MTRRKPAPGPPLDKPPGHNIVFFGLSGAGKSSVINLILGRDAAETDNSANGCTFKAQSYDCDVDGNILALWDTCGLSEGENGTVKDVDAVGALYRLLKSLEGGVSLLVLCTPPRINADTSRNWQFFREIVCGKKVPAVIVVTHLESEDDMDRWWLKNEAKLRKSEINPAMIQPDTRAGVACVCATKGKLRDGKHIYQSEYDESRMKVRRLIGDSYLRKPMKVEPMKWFEEITKEVTNRKCWRWPPWGLERSEVKIEVPGWGVRELVKLWGISRDEATALAMILENATDD</sequence>
<dbReference type="Pfam" id="PF01926">
    <property type="entry name" value="MMR_HSR1"/>
    <property type="match status" value="1"/>
</dbReference>
<dbReference type="SUPFAM" id="SSF52540">
    <property type="entry name" value="P-loop containing nucleoside triphosphate hydrolases"/>
    <property type="match status" value="1"/>
</dbReference>
<evidence type="ECO:0000313" key="3">
    <source>
        <dbReference type="Proteomes" id="UP000307440"/>
    </source>
</evidence>
<proteinExistence type="predicted"/>
<dbReference type="InterPro" id="IPR027417">
    <property type="entry name" value="P-loop_NTPase"/>
</dbReference>
<dbReference type="CDD" id="cd00882">
    <property type="entry name" value="Ras_like_GTPase"/>
    <property type="match status" value="1"/>
</dbReference>
<evidence type="ECO:0000313" key="2">
    <source>
        <dbReference type="EMBL" id="TFK17257.1"/>
    </source>
</evidence>
<accession>A0A5C3KBX5</accession>
<dbReference type="Gene3D" id="3.40.50.300">
    <property type="entry name" value="P-loop containing nucleotide triphosphate hydrolases"/>
    <property type="match status" value="1"/>
</dbReference>